<keyword evidence="3" id="KW-0436">Ligase</keyword>
<dbReference type="InterPro" id="IPR036676">
    <property type="entry name" value="PurM-like_C_sf"/>
</dbReference>
<dbReference type="PANTHER" id="PTHR10520:SF12">
    <property type="entry name" value="TRIFUNCTIONAL PURINE BIOSYNTHETIC PROTEIN ADENOSINE-3"/>
    <property type="match status" value="1"/>
</dbReference>
<dbReference type="EC" id="6.3.3.1" evidence="2"/>
<evidence type="ECO:0000313" key="9">
    <source>
        <dbReference type="WBParaSite" id="nRc.2.0.1.t08725-RA"/>
    </source>
</evidence>
<dbReference type="CDD" id="cd02196">
    <property type="entry name" value="PurM"/>
    <property type="match status" value="1"/>
</dbReference>
<proteinExistence type="predicted"/>
<evidence type="ECO:0000259" key="7">
    <source>
        <dbReference type="Pfam" id="PF02769"/>
    </source>
</evidence>
<sequence length="540" mass="59588">MFFRVEPGDIIIGLPSSGLHSNGFSLVRKVIKDNNLLYSDPCPWFSESANIGIYLLIDISNLTFLFPCLFIVLGIDLLTPTKIYAKTLLPILRSRLVKAAAHITGGGLLENIPRVLPDHITANLDASKWSIPPVSFLNNFFDRYLYCFRKIVGPHWKRRILRLLLNQHSNLRLSFFYSKIFKWIASNGRVPSQEMIRTFNCGIGMVLIASAENAPKIMDLLVRANETFFEIGRIERTAPGEPNVCIKGLEAIFDNFQDSDVSTYARSGVNINEGTRLVTNIKNLCSSTKRAGCLDSIGGFGASFDLKTAGYEDPIVVSGTDGVGTKLKIAHQMRKHTTIGQDLVAMCVNDILVHNAEPLFFLDYYATGKLNVDIATEVIKGICDGCKIANCALIGGETAEMPGFYEKADYDLAGFAVGCVERSQPHLPNLENIKSGHAILGLASSGLHSNGFSLVRNILENIVHLSYTDQCPWSDEEITIGDELLKPTKIYVRSVLKILRSGLVDAAAHITGGGLFENLPRVLPKHLRAELDIAKWHVPK</sequence>
<dbReference type="Pfam" id="PF02769">
    <property type="entry name" value="AIRS_C"/>
    <property type="match status" value="3"/>
</dbReference>
<protein>
    <recommendedName>
        <fullName evidence="2">phosphoribosylformylglycinamidine cyclo-ligase</fullName>
        <ecNumber evidence="2">6.3.3.1</ecNumber>
    </recommendedName>
</protein>
<dbReference type="InterPro" id="IPR036921">
    <property type="entry name" value="PurM-like_N_sf"/>
</dbReference>
<accession>A0A915I4F9</accession>
<evidence type="ECO:0000256" key="3">
    <source>
        <dbReference type="ARBA" id="ARBA00022598"/>
    </source>
</evidence>
<dbReference type="InterPro" id="IPR004733">
    <property type="entry name" value="PurM_cligase"/>
</dbReference>
<dbReference type="SUPFAM" id="SSF56042">
    <property type="entry name" value="PurM C-terminal domain-like"/>
    <property type="match status" value="3"/>
</dbReference>
<feature type="domain" description="PurM-like C-terminal" evidence="7">
    <location>
        <begin position="168"/>
        <end position="236"/>
    </location>
</feature>
<dbReference type="PANTHER" id="PTHR10520">
    <property type="entry name" value="TRIFUNCTIONAL PURINE BIOSYNTHETIC PROTEIN ADENOSINE-3-RELATED"/>
    <property type="match status" value="1"/>
</dbReference>
<dbReference type="GO" id="GO:0046084">
    <property type="term" value="P:adenine biosynthetic process"/>
    <property type="evidence" value="ECO:0007669"/>
    <property type="project" value="TreeGrafter"/>
</dbReference>
<dbReference type="InterPro" id="IPR010918">
    <property type="entry name" value="PurM-like_C_dom"/>
</dbReference>
<feature type="domain" description="PurM-like C-terminal" evidence="7">
    <location>
        <begin position="6"/>
        <end position="131"/>
    </location>
</feature>
<dbReference type="FunFam" id="3.30.1330.10:FF:000001">
    <property type="entry name" value="Phosphoribosylformylglycinamidine cyclo-ligase"/>
    <property type="match status" value="1"/>
</dbReference>
<keyword evidence="4" id="KW-0547">Nucleotide-binding</keyword>
<dbReference type="GO" id="GO:0006189">
    <property type="term" value="P:'de novo' IMP biosynthetic process"/>
    <property type="evidence" value="ECO:0007669"/>
    <property type="project" value="InterPro"/>
</dbReference>
<dbReference type="WBParaSite" id="nRc.2.0.1.t08725-RA">
    <property type="protein sequence ID" value="nRc.2.0.1.t08725-RA"/>
    <property type="gene ID" value="nRc.2.0.1.g08725"/>
</dbReference>
<evidence type="ECO:0000256" key="4">
    <source>
        <dbReference type="ARBA" id="ARBA00022741"/>
    </source>
</evidence>
<dbReference type="GO" id="GO:0005524">
    <property type="term" value="F:ATP binding"/>
    <property type="evidence" value="ECO:0007669"/>
    <property type="project" value="UniProtKB-KW"/>
</dbReference>
<dbReference type="Proteomes" id="UP000887565">
    <property type="component" value="Unplaced"/>
</dbReference>
<evidence type="ECO:0000313" key="8">
    <source>
        <dbReference type="Proteomes" id="UP000887565"/>
    </source>
</evidence>
<dbReference type="Gene3D" id="3.90.650.10">
    <property type="entry name" value="PurM-like C-terminal domain"/>
    <property type="match status" value="3"/>
</dbReference>
<dbReference type="GO" id="GO:0004641">
    <property type="term" value="F:phosphoribosylformylglycinamidine cyclo-ligase activity"/>
    <property type="evidence" value="ECO:0007669"/>
    <property type="project" value="UniProtKB-EC"/>
</dbReference>
<dbReference type="GO" id="GO:0004637">
    <property type="term" value="F:phosphoribosylamine-glycine ligase activity"/>
    <property type="evidence" value="ECO:0007669"/>
    <property type="project" value="TreeGrafter"/>
</dbReference>
<dbReference type="Pfam" id="PF00586">
    <property type="entry name" value="AIRS"/>
    <property type="match status" value="1"/>
</dbReference>
<dbReference type="InterPro" id="IPR016188">
    <property type="entry name" value="PurM-like_N"/>
</dbReference>
<evidence type="ECO:0000256" key="1">
    <source>
        <dbReference type="ARBA" id="ARBA00004686"/>
    </source>
</evidence>
<dbReference type="AlphaFoldDB" id="A0A915I4F9"/>
<keyword evidence="5" id="KW-0067">ATP-binding</keyword>
<feature type="domain" description="PurM-like N-terminal" evidence="6">
    <location>
        <begin position="316"/>
        <end position="420"/>
    </location>
</feature>
<dbReference type="SUPFAM" id="SSF55326">
    <property type="entry name" value="PurM N-terminal domain-like"/>
    <property type="match status" value="1"/>
</dbReference>
<dbReference type="Gene3D" id="3.30.1330.10">
    <property type="entry name" value="PurM-like, N-terminal domain"/>
    <property type="match status" value="1"/>
</dbReference>
<dbReference type="GO" id="GO:0005829">
    <property type="term" value="C:cytosol"/>
    <property type="evidence" value="ECO:0007669"/>
    <property type="project" value="TreeGrafter"/>
</dbReference>
<comment type="pathway">
    <text evidence="1">Purine metabolism; IMP biosynthesis via de novo pathway; 5-amino-1-(5-phospho-D-ribosyl)imidazole from N(2)-formyl-N(1)-(5-phospho-D-ribosyl)glycinamide: step 2/2.</text>
</comment>
<reference evidence="9" key="1">
    <citation type="submission" date="2022-11" db="UniProtKB">
        <authorList>
            <consortium name="WormBaseParasite"/>
        </authorList>
    </citation>
    <scope>IDENTIFICATION</scope>
</reference>
<evidence type="ECO:0000259" key="6">
    <source>
        <dbReference type="Pfam" id="PF00586"/>
    </source>
</evidence>
<evidence type="ECO:0000256" key="2">
    <source>
        <dbReference type="ARBA" id="ARBA00013047"/>
    </source>
</evidence>
<feature type="domain" description="PurM-like C-terminal" evidence="7">
    <location>
        <begin position="434"/>
        <end position="534"/>
    </location>
</feature>
<keyword evidence="8" id="KW-1185">Reference proteome</keyword>
<evidence type="ECO:0000256" key="5">
    <source>
        <dbReference type="ARBA" id="ARBA00022840"/>
    </source>
</evidence>
<dbReference type="NCBIfam" id="TIGR00878">
    <property type="entry name" value="purM"/>
    <property type="match status" value="1"/>
</dbReference>
<name>A0A915I4F9_ROMCU</name>
<organism evidence="8 9">
    <name type="scientific">Romanomermis culicivorax</name>
    <name type="common">Nematode worm</name>
    <dbReference type="NCBI Taxonomy" id="13658"/>
    <lineage>
        <taxon>Eukaryota</taxon>
        <taxon>Metazoa</taxon>
        <taxon>Ecdysozoa</taxon>
        <taxon>Nematoda</taxon>
        <taxon>Enoplea</taxon>
        <taxon>Dorylaimia</taxon>
        <taxon>Mermithida</taxon>
        <taxon>Mermithoidea</taxon>
        <taxon>Mermithidae</taxon>
        <taxon>Romanomermis</taxon>
    </lineage>
</organism>